<evidence type="ECO:0000313" key="4">
    <source>
        <dbReference type="Proteomes" id="UP001196413"/>
    </source>
</evidence>
<dbReference type="Proteomes" id="UP001196413">
    <property type="component" value="Unassembled WGS sequence"/>
</dbReference>
<dbReference type="PROSITE" id="PS50004">
    <property type="entry name" value="C2"/>
    <property type="match status" value="1"/>
</dbReference>
<gene>
    <name evidence="3" type="ORF">KIN20_035242</name>
</gene>
<feature type="compositionally biased region" description="Polar residues" evidence="1">
    <location>
        <begin position="60"/>
        <end position="74"/>
    </location>
</feature>
<organism evidence="3 4">
    <name type="scientific">Parelaphostrongylus tenuis</name>
    <name type="common">Meningeal worm</name>
    <dbReference type="NCBI Taxonomy" id="148309"/>
    <lineage>
        <taxon>Eukaryota</taxon>
        <taxon>Metazoa</taxon>
        <taxon>Ecdysozoa</taxon>
        <taxon>Nematoda</taxon>
        <taxon>Chromadorea</taxon>
        <taxon>Rhabditida</taxon>
        <taxon>Rhabditina</taxon>
        <taxon>Rhabditomorpha</taxon>
        <taxon>Strongyloidea</taxon>
        <taxon>Metastrongylidae</taxon>
        <taxon>Parelaphostrongylus</taxon>
    </lineage>
</organism>
<feature type="domain" description="C2" evidence="2">
    <location>
        <begin position="94"/>
        <end position="173"/>
    </location>
</feature>
<evidence type="ECO:0000313" key="3">
    <source>
        <dbReference type="EMBL" id="KAJ1372930.1"/>
    </source>
</evidence>
<dbReference type="InterPro" id="IPR000008">
    <property type="entry name" value="C2_dom"/>
</dbReference>
<comment type="caution">
    <text evidence="3">The sequence shown here is derived from an EMBL/GenBank/DDBJ whole genome shotgun (WGS) entry which is preliminary data.</text>
</comment>
<protein>
    <recommendedName>
        <fullName evidence="2">C2 domain-containing protein</fullName>
    </recommendedName>
</protein>
<dbReference type="Pfam" id="PF00168">
    <property type="entry name" value="C2"/>
    <property type="match status" value="1"/>
</dbReference>
<dbReference type="InterPro" id="IPR035892">
    <property type="entry name" value="C2_domain_sf"/>
</dbReference>
<reference evidence="3" key="1">
    <citation type="submission" date="2021-06" db="EMBL/GenBank/DDBJ databases">
        <title>Parelaphostrongylus tenuis whole genome reference sequence.</title>
        <authorList>
            <person name="Garwood T.J."/>
            <person name="Larsen P.A."/>
            <person name="Fountain-Jones N.M."/>
            <person name="Garbe J.R."/>
            <person name="Macchietto M.G."/>
            <person name="Kania S.A."/>
            <person name="Gerhold R.W."/>
            <person name="Richards J.E."/>
            <person name="Wolf T.M."/>
        </authorList>
    </citation>
    <scope>NUCLEOTIDE SEQUENCE</scope>
    <source>
        <strain evidence="3">MNPRO001-30</strain>
        <tissue evidence="3">Meninges</tissue>
    </source>
</reference>
<keyword evidence="4" id="KW-1185">Reference proteome</keyword>
<dbReference type="AlphaFoldDB" id="A0AAD5RB90"/>
<sequence length="173" mass="19152">MQYANAIHIERGSRQEQIKSQTMNGDSIAVEPAKTVNPSAGALDPEMKLNAEDIMMLRSDSTPSVNTSSGQSTRLGRVFQPKHEKSSKNRGNSPRGDVEMSIRYADGTRKLVVQVLRARQLLPWGKDGHCNPYATVKLIVIESNKELPKNVKTGVVKGTLNPVFDNQYVTNHH</sequence>
<evidence type="ECO:0000256" key="1">
    <source>
        <dbReference type="SAM" id="MobiDB-lite"/>
    </source>
</evidence>
<dbReference type="Gene3D" id="2.60.40.150">
    <property type="entry name" value="C2 domain"/>
    <property type="match status" value="1"/>
</dbReference>
<dbReference type="EMBL" id="JAHQIW010007205">
    <property type="protein sequence ID" value="KAJ1372930.1"/>
    <property type="molecule type" value="Genomic_DNA"/>
</dbReference>
<dbReference type="SUPFAM" id="SSF49562">
    <property type="entry name" value="C2 domain (Calcium/lipid-binding domain, CaLB)"/>
    <property type="match status" value="1"/>
</dbReference>
<accession>A0AAD5RB90</accession>
<name>A0AAD5RB90_PARTN</name>
<proteinExistence type="predicted"/>
<feature type="region of interest" description="Disordered" evidence="1">
    <location>
        <begin position="60"/>
        <end position="98"/>
    </location>
</feature>
<evidence type="ECO:0000259" key="2">
    <source>
        <dbReference type="PROSITE" id="PS50004"/>
    </source>
</evidence>